<dbReference type="InterPro" id="IPR020449">
    <property type="entry name" value="Tscrpt_reg_AraC-type_HTH"/>
</dbReference>
<evidence type="ECO:0000256" key="2">
    <source>
        <dbReference type="ARBA" id="ARBA00023125"/>
    </source>
</evidence>
<name>A0A174LT63_9FIRM</name>
<sequence>MAGDIISISIPPFPDFIEGNYRTMRKGQSHVDRRNLGYFDLIVVEKGCLFLAEENERYEIRENEMFILLPDRHHYSWRPCQEETGFYWLHFYTTAQWKQGQRASRFVSRLPIPDQHYHQCSYTLHLPKYAAIKEPGLLFELFQNILDSTIHEHRNDIWKTEELFLRFLRFVENTGIHKDRLTLLAEQIQIYLENNIEQPITNQHLEEQFHLHSNYLAKAMKETFGKTPLDVLLEIRMEYARQYLIRTDYDIRTISKLVGFSSEIYFSNCFKKHMGMSPRNYRKKYEEKT</sequence>
<protein>
    <submittedName>
        <fullName evidence="5">Chb operon repressor</fullName>
    </submittedName>
</protein>
<dbReference type="PANTHER" id="PTHR43280">
    <property type="entry name" value="ARAC-FAMILY TRANSCRIPTIONAL REGULATOR"/>
    <property type="match status" value="1"/>
</dbReference>
<dbReference type="PROSITE" id="PS01124">
    <property type="entry name" value="HTH_ARAC_FAMILY_2"/>
    <property type="match status" value="1"/>
</dbReference>
<evidence type="ECO:0000313" key="5">
    <source>
        <dbReference type="EMBL" id="CUP27392.1"/>
    </source>
</evidence>
<keyword evidence="3" id="KW-0804">Transcription</keyword>
<dbReference type="GO" id="GO:0003700">
    <property type="term" value="F:DNA-binding transcription factor activity"/>
    <property type="evidence" value="ECO:0007669"/>
    <property type="project" value="InterPro"/>
</dbReference>
<dbReference type="Gene3D" id="1.10.10.60">
    <property type="entry name" value="Homeodomain-like"/>
    <property type="match status" value="2"/>
</dbReference>
<dbReference type="Pfam" id="PF12833">
    <property type="entry name" value="HTH_18"/>
    <property type="match status" value="1"/>
</dbReference>
<dbReference type="SUPFAM" id="SSF51215">
    <property type="entry name" value="Regulatory protein AraC"/>
    <property type="match status" value="1"/>
</dbReference>
<dbReference type="SUPFAM" id="SSF46689">
    <property type="entry name" value="Homeodomain-like"/>
    <property type="match status" value="1"/>
</dbReference>
<feature type="domain" description="HTH araC/xylS-type" evidence="4">
    <location>
        <begin position="186"/>
        <end position="284"/>
    </location>
</feature>
<dbReference type="EMBL" id="CYZU01000074">
    <property type="protein sequence ID" value="CUP27392.1"/>
    <property type="molecule type" value="Genomic_DNA"/>
</dbReference>
<dbReference type="Proteomes" id="UP000095544">
    <property type="component" value="Unassembled WGS sequence"/>
</dbReference>
<dbReference type="OrthoDB" id="1410840at2"/>
<keyword evidence="1" id="KW-0805">Transcription regulation</keyword>
<organism evidence="5 6">
    <name type="scientific">Faecalicatena contorta</name>
    <dbReference type="NCBI Taxonomy" id="39482"/>
    <lineage>
        <taxon>Bacteria</taxon>
        <taxon>Bacillati</taxon>
        <taxon>Bacillota</taxon>
        <taxon>Clostridia</taxon>
        <taxon>Lachnospirales</taxon>
        <taxon>Lachnospiraceae</taxon>
        <taxon>Faecalicatena</taxon>
    </lineage>
</organism>
<dbReference type="STRING" id="39482.ERS852491_04722"/>
<dbReference type="PANTHER" id="PTHR43280:SF28">
    <property type="entry name" value="HTH-TYPE TRANSCRIPTIONAL ACTIVATOR RHAS"/>
    <property type="match status" value="1"/>
</dbReference>
<evidence type="ECO:0000256" key="3">
    <source>
        <dbReference type="ARBA" id="ARBA00023163"/>
    </source>
</evidence>
<dbReference type="InterPro" id="IPR009057">
    <property type="entry name" value="Homeodomain-like_sf"/>
</dbReference>
<evidence type="ECO:0000259" key="4">
    <source>
        <dbReference type="PROSITE" id="PS01124"/>
    </source>
</evidence>
<evidence type="ECO:0000313" key="6">
    <source>
        <dbReference type="Proteomes" id="UP000095544"/>
    </source>
</evidence>
<reference evidence="5 6" key="1">
    <citation type="submission" date="2015-09" db="EMBL/GenBank/DDBJ databases">
        <authorList>
            <consortium name="Pathogen Informatics"/>
        </authorList>
    </citation>
    <scope>NUCLEOTIDE SEQUENCE [LARGE SCALE GENOMIC DNA]</scope>
    <source>
        <strain evidence="5 6">2789STDY5834876</strain>
    </source>
</reference>
<dbReference type="SMART" id="SM00342">
    <property type="entry name" value="HTH_ARAC"/>
    <property type="match status" value="1"/>
</dbReference>
<gene>
    <name evidence="5" type="primary">chbR_3</name>
    <name evidence="5" type="ORF">ERS852491_04722</name>
</gene>
<dbReference type="AlphaFoldDB" id="A0A174LT63"/>
<dbReference type="InterPro" id="IPR018060">
    <property type="entry name" value="HTH_AraC"/>
</dbReference>
<dbReference type="RefSeq" id="WP_055155153.1">
    <property type="nucleotide sequence ID" value="NZ_CYZU01000074.1"/>
</dbReference>
<accession>A0A174LT63</accession>
<proteinExistence type="predicted"/>
<dbReference type="InterPro" id="IPR037923">
    <property type="entry name" value="HTH-like"/>
</dbReference>
<keyword evidence="2" id="KW-0238">DNA-binding</keyword>
<dbReference type="GO" id="GO:0043565">
    <property type="term" value="F:sequence-specific DNA binding"/>
    <property type="evidence" value="ECO:0007669"/>
    <property type="project" value="InterPro"/>
</dbReference>
<evidence type="ECO:0000256" key="1">
    <source>
        <dbReference type="ARBA" id="ARBA00023015"/>
    </source>
</evidence>
<dbReference type="PRINTS" id="PR00032">
    <property type="entry name" value="HTHARAC"/>
</dbReference>